<evidence type="ECO:0000256" key="8">
    <source>
        <dbReference type="ARBA" id="ARBA00023010"/>
    </source>
</evidence>
<evidence type="ECO:0000313" key="13">
    <source>
        <dbReference type="Proteomes" id="UP001501521"/>
    </source>
</evidence>
<dbReference type="Proteomes" id="UP001501521">
    <property type="component" value="Unassembled WGS sequence"/>
</dbReference>
<dbReference type="PRINTS" id="PR01853">
    <property type="entry name" value="YAJCTRNLCASE"/>
</dbReference>
<protein>
    <recommendedName>
        <fullName evidence="14">Preprotein translocase subunit YajC</fullName>
    </recommendedName>
</protein>
<evidence type="ECO:0000256" key="6">
    <source>
        <dbReference type="ARBA" id="ARBA00022927"/>
    </source>
</evidence>
<organism evidence="12 13">
    <name type="scientific">Tessaracoccus lubricantis</name>
    <dbReference type="NCBI Taxonomy" id="545543"/>
    <lineage>
        <taxon>Bacteria</taxon>
        <taxon>Bacillati</taxon>
        <taxon>Actinomycetota</taxon>
        <taxon>Actinomycetes</taxon>
        <taxon>Propionibacteriales</taxon>
        <taxon>Propionibacteriaceae</taxon>
        <taxon>Tessaracoccus</taxon>
    </lineage>
</organism>
<feature type="transmembrane region" description="Helical" evidence="11">
    <location>
        <begin position="6"/>
        <end position="23"/>
    </location>
</feature>
<keyword evidence="13" id="KW-1185">Reference proteome</keyword>
<evidence type="ECO:0000256" key="3">
    <source>
        <dbReference type="ARBA" id="ARBA00022448"/>
    </source>
</evidence>
<evidence type="ECO:0000256" key="1">
    <source>
        <dbReference type="ARBA" id="ARBA00004162"/>
    </source>
</evidence>
<dbReference type="SMART" id="SM01323">
    <property type="entry name" value="YajC"/>
    <property type="match status" value="1"/>
</dbReference>
<gene>
    <name evidence="12" type="ORF">GCM10025789_21890</name>
</gene>
<evidence type="ECO:0000256" key="7">
    <source>
        <dbReference type="ARBA" id="ARBA00022989"/>
    </source>
</evidence>
<keyword evidence="6" id="KW-0653">Protein transport</keyword>
<comment type="caution">
    <text evidence="12">The sequence shown here is derived from an EMBL/GenBank/DDBJ whole genome shotgun (WGS) entry which is preliminary data.</text>
</comment>
<name>A0ABP9FIJ1_9ACTN</name>
<keyword evidence="3" id="KW-0813">Transport</keyword>
<keyword evidence="7 11" id="KW-1133">Transmembrane helix</keyword>
<feature type="compositionally biased region" description="Acidic residues" evidence="10">
    <location>
        <begin position="89"/>
        <end position="98"/>
    </location>
</feature>
<proteinExistence type="inferred from homology"/>
<evidence type="ECO:0000256" key="11">
    <source>
        <dbReference type="SAM" id="Phobius"/>
    </source>
</evidence>
<evidence type="ECO:0000256" key="9">
    <source>
        <dbReference type="ARBA" id="ARBA00023136"/>
    </source>
</evidence>
<dbReference type="RefSeq" id="WP_345582764.1">
    <property type="nucleotide sequence ID" value="NZ_BAABLV010000035.1"/>
</dbReference>
<evidence type="ECO:0000256" key="4">
    <source>
        <dbReference type="ARBA" id="ARBA00022475"/>
    </source>
</evidence>
<evidence type="ECO:0000313" key="12">
    <source>
        <dbReference type="EMBL" id="GAA4902717.1"/>
    </source>
</evidence>
<accession>A0ABP9FIJ1</accession>
<evidence type="ECO:0000256" key="5">
    <source>
        <dbReference type="ARBA" id="ARBA00022692"/>
    </source>
</evidence>
<evidence type="ECO:0000256" key="10">
    <source>
        <dbReference type="SAM" id="MobiDB-lite"/>
    </source>
</evidence>
<dbReference type="EMBL" id="BAABLV010000035">
    <property type="protein sequence ID" value="GAA4902717.1"/>
    <property type="molecule type" value="Genomic_DNA"/>
</dbReference>
<dbReference type="NCBIfam" id="TIGR00739">
    <property type="entry name" value="yajC"/>
    <property type="match status" value="1"/>
</dbReference>
<keyword evidence="9 11" id="KW-0472">Membrane</keyword>
<feature type="region of interest" description="Disordered" evidence="10">
    <location>
        <begin position="89"/>
        <end position="141"/>
    </location>
</feature>
<keyword evidence="8" id="KW-0811">Translocation</keyword>
<sequence>MPPGFELPIMIIAMVALFYFMIIRPQRKRMQQHQEMQQQLQPGTRVLLTSGMFGTVVHVGERQLIVELAPGTEITVLKGNVARQANPDEEEFEFDDAPADTLSTEAVIPDEELGDVYGTDGLADNEPSAPGTDPNRTEDPK</sequence>
<evidence type="ECO:0000256" key="2">
    <source>
        <dbReference type="ARBA" id="ARBA00006742"/>
    </source>
</evidence>
<dbReference type="Pfam" id="PF02699">
    <property type="entry name" value="YajC"/>
    <property type="match status" value="1"/>
</dbReference>
<dbReference type="PANTHER" id="PTHR33909:SF1">
    <property type="entry name" value="SEC TRANSLOCON ACCESSORY COMPLEX SUBUNIT YAJC"/>
    <property type="match status" value="1"/>
</dbReference>
<dbReference type="InterPro" id="IPR003849">
    <property type="entry name" value="Preprotein_translocase_YajC"/>
</dbReference>
<reference evidence="13" key="1">
    <citation type="journal article" date="2019" name="Int. J. Syst. Evol. Microbiol.">
        <title>The Global Catalogue of Microorganisms (GCM) 10K type strain sequencing project: providing services to taxonomists for standard genome sequencing and annotation.</title>
        <authorList>
            <consortium name="The Broad Institute Genomics Platform"/>
            <consortium name="The Broad Institute Genome Sequencing Center for Infectious Disease"/>
            <person name="Wu L."/>
            <person name="Ma J."/>
        </authorList>
    </citation>
    <scope>NUCLEOTIDE SEQUENCE [LARGE SCALE GENOMIC DNA]</scope>
    <source>
        <strain evidence="13">JCM 19125</strain>
    </source>
</reference>
<dbReference type="PANTHER" id="PTHR33909">
    <property type="entry name" value="SEC TRANSLOCON ACCESSORY COMPLEX SUBUNIT YAJC"/>
    <property type="match status" value="1"/>
</dbReference>
<evidence type="ECO:0008006" key="14">
    <source>
        <dbReference type="Google" id="ProtNLM"/>
    </source>
</evidence>
<keyword evidence="4" id="KW-1003">Cell membrane</keyword>
<comment type="subcellular location">
    <subcellularLocation>
        <location evidence="1">Cell membrane</location>
        <topology evidence="1">Single-pass membrane protein</topology>
    </subcellularLocation>
</comment>
<comment type="similarity">
    <text evidence="2">Belongs to the YajC family.</text>
</comment>
<keyword evidence="5 11" id="KW-0812">Transmembrane</keyword>